<dbReference type="Gene3D" id="4.10.280.10">
    <property type="entry name" value="Helix-loop-helix DNA-binding domain"/>
    <property type="match status" value="1"/>
</dbReference>
<feature type="domain" description="BHLH" evidence="6">
    <location>
        <begin position="84"/>
        <end position="134"/>
    </location>
</feature>
<dbReference type="Proteomes" id="UP000077755">
    <property type="component" value="Chromosome 6"/>
</dbReference>
<feature type="region of interest" description="Disordered" evidence="5">
    <location>
        <begin position="27"/>
        <end position="86"/>
    </location>
</feature>
<dbReference type="PROSITE" id="PS50888">
    <property type="entry name" value="BHLH"/>
    <property type="match status" value="1"/>
</dbReference>
<dbReference type="InterPro" id="IPR054502">
    <property type="entry name" value="bHLH-TF_ACT-like_plant"/>
</dbReference>
<dbReference type="GO" id="GO:0046983">
    <property type="term" value="F:protein dimerization activity"/>
    <property type="evidence" value="ECO:0007669"/>
    <property type="project" value="InterPro"/>
</dbReference>
<evidence type="ECO:0000256" key="3">
    <source>
        <dbReference type="ARBA" id="ARBA00023163"/>
    </source>
</evidence>
<protein>
    <recommendedName>
        <fullName evidence="6">BHLH domain-containing protein</fullName>
    </recommendedName>
</protein>
<evidence type="ECO:0000313" key="7">
    <source>
        <dbReference type="EMBL" id="WOH04745.1"/>
    </source>
</evidence>
<dbReference type="InterPro" id="IPR044278">
    <property type="entry name" value="BHLH95-like"/>
</dbReference>
<dbReference type="PANTHER" id="PTHR46772:SF8">
    <property type="entry name" value="TRANSCRIPTION FACTOR BHLH95"/>
    <property type="match status" value="1"/>
</dbReference>
<reference evidence="7" key="2">
    <citation type="submission" date="2022-03" db="EMBL/GenBank/DDBJ databases">
        <title>Draft title - Genomic analysis of global carrot germplasm unveils the trajectory of domestication and the origin of high carotenoid orange carrot.</title>
        <authorList>
            <person name="Iorizzo M."/>
            <person name="Ellison S."/>
            <person name="Senalik D."/>
            <person name="Macko-Podgorni A."/>
            <person name="Grzebelus D."/>
            <person name="Bostan H."/>
            <person name="Rolling W."/>
            <person name="Curaba J."/>
            <person name="Simon P."/>
        </authorList>
    </citation>
    <scope>NUCLEOTIDE SEQUENCE</scope>
    <source>
        <tissue evidence="7">Leaf</tissue>
    </source>
</reference>
<dbReference type="SUPFAM" id="SSF47459">
    <property type="entry name" value="HLH, helix-loop-helix DNA-binding domain"/>
    <property type="match status" value="1"/>
</dbReference>
<keyword evidence="8" id="KW-1185">Reference proteome</keyword>
<gene>
    <name evidence="7" type="ORF">DCAR_0624157</name>
</gene>
<dbReference type="InterPro" id="IPR011598">
    <property type="entry name" value="bHLH_dom"/>
</dbReference>
<evidence type="ECO:0000313" key="8">
    <source>
        <dbReference type="Proteomes" id="UP000077755"/>
    </source>
</evidence>
<organism evidence="7 8">
    <name type="scientific">Daucus carota subsp. sativus</name>
    <name type="common">Carrot</name>
    <dbReference type="NCBI Taxonomy" id="79200"/>
    <lineage>
        <taxon>Eukaryota</taxon>
        <taxon>Viridiplantae</taxon>
        <taxon>Streptophyta</taxon>
        <taxon>Embryophyta</taxon>
        <taxon>Tracheophyta</taxon>
        <taxon>Spermatophyta</taxon>
        <taxon>Magnoliopsida</taxon>
        <taxon>eudicotyledons</taxon>
        <taxon>Gunneridae</taxon>
        <taxon>Pentapetalae</taxon>
        <taxon>asterids</taxon>
        <taxon>campanulids</taxon>
        <taxon>Apiales</taxon>
        <taxon>Apiaceae</taxon>
        <taxon>Apioideae</taxon>
        <taxon>Scandiceae</taxon>
        <taxon>Daucinae</taxon>
        <taxon>Daucus</taxon>
        <taxon>Daucus sect. Daucus</taxon>
    </lineage>
</organism>
<name>A0AAF1B3F2_DAUCS</name>
<accession>A0AAF1B3F2</accession>
<dbReference type="AlphaFoldDB" id="A0AAF1B3F2"/>
<evidence type="ECO:0000256" key="1">
    <source>
        <dbReference type="ARBA" id="ARBA00004123"/>
    </source>
</evidence>
<evidence type="ECO:0000256" key="5">
    <source>
        <dbReference type="SAM" id="MobiDB-lite"/>
    </source>
</evidence>
<evidence type="ECO:0000256" key="4">
    <source>
        <dbReference type="ARBA" id="ARBA00023242"/>
    </source>
</evidence>
<dbReference type="GO" id="GO:0005634">
    <property type="term" value="C:nucleus"/>
    <property type="evidence" value="ECO:0007669"/>
    <property type="project" value="UniProtKB-SubCell"/>
</dbReference>
<dbReference type="InterPro" id="IPR045239">
    <property type="entry name" value="bHLH95_bHLH"/>
</dbReference>
<dbReference type="Pfam" id="PF00010">
    <property type="entry name" value="HLH"/>
    <property type="match status" value="1"/>
</dbReference>
<keyword evidence="2" id="KW-0805">Transcription regulation</keyword>
<feature type="compositionally biased region" description="Basic and acidic residues" evidence="5">
    <location>
        <begin position="70"/>
        <end position="86"/>
    </location>
</feature>
<dbReference type="EMBL" id="CP093348">
    <property type="protein sequence ID" value="WOH04745.1"/>
    <property type="molecule type" value="Genomic_DNA"/>
</dbReference>
<sequence>MSTDLGIDLIFENDETWDFLNIEINSSGELGQDGEKHLDSSTPSSEMAPLPPPGKRVSSDKEGTQMQMMKKNEKEGEGKREASEQEKIHIFTERERRKKMRTMFTNLHALLPQLPTKADKSTIVDEAVSYIKSLEHTLKKLEKQKQERLHGVVPIKNYDVSKMLCPTKGVSETKEAFIANQVSTSANVFAFNPTNTLAIPQFSPSLPSWCSKSLILNVSGLDAQICVCSNKKPGLLTGICLILENYKLEVISAQVSSDKAKNMYMFHTHACCSDLLQTIPVEEIYKQAVREITIYFNLE</sequence>
<dbReference type="PANTHER" id="PTHR46772">
    <property type="entry name" value="BHLH DOMAIN-CONTAINING PROTEIN"/>
    <property type="match status" value="1"/>
</dbReference>
<keyword evidence="4" id="KW-0539">Nucleus</keyword>
<dbReference type="CDD" id="cd11393">
    <property type="entry name" value="bHLH_AtbHLH_like"/>
    <property type="match status" value="1"/>
</dbReference>
<dbReference type="GO" id="GO:0003700">
    <property type="term" value="F:DNA-binding transcription factor activity"/>
    <property type="evidence" value="ECO:0007669"/>
    <property type="project" value="InterPro"/>
</dbReference>
<dbReference type="Pfam" id="PF22754">
    <property type="entry name" value="bHLH-TF_ACT-like_plant"/>
    <property type="match status" value="1"/>
</dbReference>
<dbReference type="InterPro" id="IPR036638">
    <property type="entry name" value="HLH_DNA-bd_sf"/>
</dbReference>
<comment type="subcellular location">
    <subcellularLocation>
        <location evidence="1">Nucleus</location>
    </subcellularLocation>
</comment>
<keyword evidence="3" id="KW-0804">Transcription</keyword>
<reference evidence="7" key="1">
    <citation type="journal article" date="2016" name="Nat. Genet.">
        <title>A high-quality carrot genome assembly provides new insights into carotenoid accumulation and asterid genome evolution.</title>
        <authorList>
            <person name="Iorizzo M."/>
            <person name="Ellison S."/>
            <person name="Senalik D."/>
            <person name="Zeng P."/>
            <person name="Satapoomin P."/>
            <person name="Huang J."/>
            <person name="Bowman M."/>
            <person name="Iovene M."/>
            <person name="Sanseverino W."/>
            <person name="Cavagnaro P."/>
            <person name="Yildiz M."/>
            <person name="Macko-Podgorni A."/>
            <person name="Moranska E."/>
            <person name="Grzebelus E."/>
            <person name="Grzebelus D."/>
            <person name="Ashrafi H."/>
            <person name="Zheng Z."/>
            <person name="Cheng S."/>
            <person name="Spooner D."/>
            <person name="Van Deynze A."/>
            <person name="Simon P."/>
        </authorList>
    </citation>
    <scope>NUCLEOTIDE SEQUENCE</scope>
    <source>
        <tissue evidence="7">Leaf</tissue>
    </source>
</reference>
<evidence type="ECO:0000256" key="2">
    <source>
        <dbReference type="ARBA" id="ARBA00023015"/>
    </source>
</evidence>
<dbReference type="SMART" id="SM00353">
    <property type="entry name" value="HLH"/>
    <property type="match status" value="1"/>
</dbReference>
<proteinExistence type="predicted"/>
<dbReference type="GO" id="GO:0009960">
    <property type="term" value="P:endosperm development"/>
    <property type="evidence" value="ECO:0007669"/>
    <property type="project" value="InterPro"/>
</dbReference>
<evidence type="ECO:0000259" key="6">
    <source>
        <dbReference type="PROSITE" id="PS50888"/>
    </source>
</evidence>